<dbReference type="PANTHER" id="PTHR35802:SF1">
    <property type="entry name" value="PROTEASE SYNTHASE AND SPORULATION PROTEIN PAI 2"/>
    <property type="match status" value="1"/>
</dbReference>
<comment type="caution">
    <text evidence="1">The sequence shown here is derived from an EMBL/GenBank/DDBJ whole genome shotgun (WGS) entry which is preliminary data.</text>
</comment>
<proteinExistence type="predicted"/>
<dbReference type="RefSeq" id="WP_108632822.1">
    <property type="nucleotide sequence ID" value="NZ_DAMCKI010000041.1"/>
</dbReference>
<dbReference type="OrthoDB" id="9794948at2"/>
<evidence type="ECO:0000313" key="1">
    <source>
        <dbReference type="EMBL" id="PUV26530.1"/>
    </source>
</evidence>
<dbReference type="SUPFAM" id="SSF50475">
    <property type="entry name" value="FMN-binding split barrel"/>
    <property type="match status" value="1"/>
</dbReference>
<evidence type="ECO:0000313" key="2">
    <source>
        <dbReference type="Proteomes" id="UP000250831"/>
    </source>
</evidence>
<dbReference type="InterPro" id="IPR012349">
    <property type="entry name" value="Split_barrel_FMN-bd"/>
</dbReference>
<reference evidence="1 2" key="1">
    <citation type="submission" date="2018-04" db="EMBL/GenBank/DDBJ databases">
        <title>Sphingobacterium sp. M46 Genome.</title>
        <authorList>
            <person name="Cheng J."/>
            <person name="Li Y."/>
        </authorList>
    </citation>
    <scope>NUCLEOTIDE SEQUENCE [LARGE SCALE GENOMIC DNA]</scope>
    <source>
        <strain evidence="1 2">M46</strain>
    </source>
</reference>
<dbReference type="Gene3D" id="2.30.110.10">
    <property type="entry name" value="Electron Transport, Fmn-binding Protein, Chain A"/>
    <property type="match status" value="1"/>
</dbReference>
<dbReference type="AlphaFoldDB" id="A0A363P0K5"/>
<dbReference type="PIRSF" id="PIRSF010372">
    <property type="entry name" value="PaiB"/>
    <property type="match status" value="1"/>
</dbReference>
<name>A0A363P0K5_9SPHI</name>
<protein>
    <submittedName>
        <fullName evidence="1">FMN-binding negative transcriptional regulator</fullName>
    </submittedName>
</protein>
<organism evidence="1 2">
    <name type="scientific">Sphingobacterium athyrii</name>
    <dbReference type="NCBI Taxonomy" id="2152717"/>
    <lineage>
        <taxon>Bacteria</taxon>
        <taxon>Pseudomonadati</taxon>
        <taxon>Bacteroidota</taxon>
        <taxon>Sphingobacteriia</taxon>
        <taxon>Sphingobacteriales</taxon>
        <taxon>Sphingobacteriaceae</taxon>
        <taxon>Sphingobacterium</taxon>
    </lineage>
</organism>
<sequence length="203" mass="23396">MYVPRHFQFEDYREQLAFMKEYSFATIVSIKNNIPIATQLPFQINEHADKLFLSSHFAVANEQANYIVENTSLVIFSEPHAYISPMHYDKEESVPTWDYIAVHAYGTARIINNEDEKIAVLEQMIKTYDSAYLNQWQGLSDRFKKGMMRGIVAFELEVTDLQGQKKISQNKAPAERERIATHLEKGGNSVEKSIAKSIRNLQS</sequence>
<accession>A0A363P0K5</accession>
<dbReference type="PANTHER" id="PTHR35802">
    <property type="entry name" value="PROTEASE SYNTHASE AND SPORULATION PROTEIN PAI 2"/>
    <property type="match status" value="1"/>
</dbReference>
<gene>
    <name evidence="1" type="ORF">DCO56_06215</name>
</gene>
<dbReference type="Proteomes" id="UP000250831">
    <property type="component" value="Unassembled WGS sequence"/>
</dbReference>
<keyword evidence="2" id="KW-1185">Reference proteome</keyword>
<dbReference type="InterPro" id="IPR007396">
    <property type="entry name" value="TR_PAI2-type"/>
</dbReference>
<dbReference type="Pfam" id="PF04299">
    <property type="entry name" value="FMN_bind_2"/>
    <property type="match status" value="1"/>
</dbReference>
<dbReference type="EMBL" id="QCXX01000001">
    <property type="protein sequence ID" value="PUV26530.1"/>
    <property type="molecule type" value="Genomic_DNA"/>
</dbReference>